<feature type="domain" description="C2H2-type" evidence="9">
    <location>
        <begin position="371"/>
        <end position="398"/>
    </location>
</feature>
<evidence type="ECO:0000256" key="8">
    <source>
        <dbReference type="SAM" id="MobiDB-lite"/>
    </source>
</evidence>
<accession>A0AAN8JGH9</accession>
<feature type="domain" description="C2H2-type" evidence="9">
    <location>
        <begin position="259"/>
        <end position="286"/>
    </location>
</feature>
<dbReference type="GO" id="GO:0000978">
    <property type="term" value="F:RNA polymerase II cis-regulatory region sequence-specific DNA binding"/>
    <property type="evidence" value="ECO:0007669"/>
    <property type="project" value="TreeGrafter"/>
</dbReference>
<feature type="domain" description="C2H2-type" evidence="9">
    <location>
        <begin position="429"/>
        <end position="456"/>
    </location>
</feature>
<feature type="compositionally biased region" description="Basic and acidic residues" evidence="8">
    <location>
        <begin position="158"/>
        <end position="173"/>
    </location>
</feature>
<dbReference type="AlphaFoldDB" id="A0AAN8JGH9"/>
<dbReference type="SUPFAM" id="SSF57667">
    <property type="entry name" value="beta-beta-alpha zinc fingers"/>
    <property type="match status" value="4"/>
</dbReference>
<dbReference type="Gene3D" id="3.30.160.60">
    <property type="entry name" value="Classic Zinc Finger"/>
    <property type="match status" value="7"/>
</dbReference>
<comment type="caution">
    <text evidence="10">The sequence shown here is derived from an EMBL/GenBank/DDBJ whole genome shotgun (WGS) entry which is preliminary data.</text>
</comment>
<keyword evidence="11" id="KW-1185">Reference proteome</keyword>
<keyword evidence="5" id="KW-0862">Zinc</keyword>
<keyword evidence="4 7" id="KW-0863">Zinc-finger</keyword>
<feature type="compositionally biased region" description="Polar residues" evidence="8">
    <location>
        <begin position="195"/>
        <end position="206"/>
    </location>
</feature>
<keyword evidence="2" id="KW-0479">Metal-binding</keyword>
<feature type="domain" description="C2H2-type" evidence="9">
    <location>
        <begin position="315"/>
        <end position="342"/>
    </location>
</feature>
<dbReference type="SMART" id="SM00355">
    <property type="entry name" value="ZnF_C2H2"/>
    <property type="match status" value="8"/>
</dbReference>
<feature type="compositionally biased region" description="Basic and acidic residues" evidence="8">
    <location>
        <begin position="60"/>
        <end position="69"/>
    </location>
</feature>
<dbReference type="FunFam" id="3.30.160.60:FF:001182">
    <property type="entry name" value="Zinc finger, C2H2 type"/>
    <property type="match status" value="1"/>
</dbReference>
<dbReference type="Pfam" id="PF00096">
    <property type="entry name" value="zf-C2H2"/>
    <property type="match status" value="4"/>
</dbReference>
<dbReference type="EMBL" id="JAZGQO010000011">
    <property type="protein sequence ID" value="KAK6173723.1"/>
    <property type="molecule type" value="Genomic_DNA"/>
</dbReference>
<dbReference type="PANTHER" id="PTHR23226:SF416">
    <property type="entry name" value="FI01424P"/>
    <property type="match status" value="1"/>
</dbReference>
<evidence type="ECO:0000256" key="1">
    <source>
        <dbReference type="ARBA" id="ARBA00004123"/>
    </source>
</evidence>
<feature type="region of interest" description="Disordered" evidence="8">
    <location>
        <begin position="55"/>
        <end position="231"/>
    </location>
</feature>
<evidence type="ECO:0000256" key="6">
    <source>
        <dbReference type="ARBA" id="ARBA00023242"/>
    </source>
</evidence>
<gene>
    <name evidence="10" type="ORF">SNE40_017129</name>
</gene>
<feature type="domain" description="C2H2-type" evidence="9">
    <location>
        <begin position="287"/>
        <end position="314"/>
    </location>
</feature>
<feature type="domain" description="C2H2-type" evidence="9">
    <location>
        <begin position="457"/>
        <end position="480"/>
    </location>
</feature>
<protein>
    <recommendedName>
        <fullName evidence="9">C2H2-type domain-containing protein</fullName>
    </recommendedName>
</protein>
<evidence type="ECO:0000256" key="3">
    <source>
        <dbReference type="ARBA" id="ARBA00022737"/>
    </source>
</evidence>
<feature type="domain" description="C2H2-type" evidence="9">
    <location>
        <begin position="399"/>
        <end position="428"/>
    </location>
</feature>
<feature type="region of interest" description="Disordered" evidence="8">
    <location>
        <begin position="1"/>
        <end position="20"/>
    </location>
</feature>
<comment type="subcellular location">
    <subcellularLocation>
        <location evidence="1">Nucleus</location>
    </subcellularLocation>
</comment>
<dbReference type="FunFam" id="3.30.160.60:FF:002343">
    <property type="entry name" value="Zinc finger protein 33A"/>
    <property type="match status" value="1"/>
</dbReference>
<keyword evidence="3" id="KW-0677">Repeat</keyword>
<dbReference type="FunFam" id="3.30.160.60:FF:000145">
    <property type="entry name" value="Zinc finger protein 574"/>
    <property type="match status" value="1"/>
</dbReference>
<proteinExistence type="predicted"/>
<evidence type="ECO:0000256" key="7">
    <source>
        <dbReference type="PROSITE-ProRule" id="PRU00042"/>
    </source>
</evidence>
<dbReference type="InterPro" id="IPR036236">
    <property type="entry name" value="Znf_C2H2_sf"/>
</dbReference>
<dbReference type="FunFam" id="3.30.160.60:FF:001309">
    <property type="entry name" value="Uncharacterized protein"/>
    <property type="match status" value="1"/>
</dbReference>
<feature type="compositionally biased region" description="Acidic residues" evidence="8">
    <location>
        <begin position="137"/>
        <end position="157"/>
    </location>
</feature>
<dbReference type="FunFam" id="3.30.160.60:FF:000759">
    <property type="entry name" value="zinc finger protein 16"/>
    <property type="match status" value="1"/>
</dbReference>
<dbReference type="GO" id="GO:0000981">
    <property type="term" value="F:DNA-binding transcription factor activity, RNA polymerase II-specific"/>
    <property type="evidence" value="ECO:0007669"/>
    <property type="project" value="TreeGrafter"/>
</dbReference>
<evidence type="ECO:0000256" key="2">
    <source>
        <dbReference type="ARBA" id="ARBA00022723"/>
    </source>
</evidence>
<dbReference type="InterPro" id="IPR013087">
    <property type="entry name" value="Znf_C2H2_type"/>
</dbReference>
<evidence type="ECO:0000256" key="4">
    <source>
        <dbReference type="ARBA" id="ARBA00022771"/>
    </source>
</evidence>
<sequence length="512" mass="58478">MATTRSAKQKSESLDSTRNIKSSQKFLSCSYKKTNIDEIDKGVSEDTVLIKKNFTADEITISKKEHRPNPEIASSSRKSGRKKAVPKKSADAKQPDPCVGPKQELTVEEKKANGNSSTDKSNRRSRKIKKPSIYVDTAEELKDEQENSNECIDDLDDEWKPKNESSKDTKVGEDDGNEDTSTSSMKNCELPEESNMGNKRNQPNITDNKKGNDKNTCNKKGIKKNTGNKKINVKRENMDKYIEVLEDKCKPEKLKKEEIVCAECQQRFKNRCQLVNHMRIHTGERPFKCTECGRSFALKSNLTAHLIIHSSDRPFACTKCEWAFKSEKRLRDHQRVHSQEQPFSCDECGQKFKIKRNLVCHQLIHKGVKPYKCDQCDYSAVRKSCVINHQWTHKDIKRFSCQETGCNKTFASKAKFIIHTNNHNNIKPYPCTVCDKAFGRQDNLKVHMRSHTGIKPYSCVPCQKVFSSVQGFRTHVKNIHVEGGVSTVTTNTWDEVPMKANMVSVQVMTHFM</sequence>
<name>A0AAN8JGH9_PATCE</name>
<dbReference type="PANTHER" id="PTHR23226">
    <property type="entry name" value="ZINC FINGER AND SCAN DOMAIN-CONTAINING"/>
    <property type="match status" value="1"/>
</dbReference>
<evidence type="ECO:0000313" key="11">
    <source>
        <dbReference type="Proteomes" id="UP001347796"/>
    </source>
</evidence>
<evidence type="ECO:0000256" key="5">
    <source>
        <dbReference type="ARBA" id="ARBA00022833"/>
    </source>
</evidence>
<evidence type="ECO:0000259" key="9">
    <source>
        <dbReference type="PROSITE" id="PS50157"/>
    </source>
</evidence>
<keyword evidence="6" id="KW-0539">Nucleus</keyword>
<evidence type="ECO:0000313" key="10">
    <source>
        <dbReference type="EMBL" id="KAK6173723.1"/>
    </source>
</evidence>
<reference evidence="10 11" key="1">
    <citation type="submission" date="2024-01" db="EMBL/GenBank/DDBJ databases">
        <title>The genome of the rayed Mediterranean limpet Patella caerulea (Linnaeus, 1758).</title>
        <authorList>
            <person name="Anh-Thu Weber A."/>
            <person name="Halstead-Nussloch G."/>
        </authorList>
    </citation>
    <scope>NUCLEOTIDE SEQUENCE [LARGE SCALE GENOMIC DNA]</scope>
    <source>
        <strain evidence="10">AATW-2023a</strain>
        <tissue evidence="10">Whole specimen</tissue>
    </source>
</reference>
<dbReference type="GO" id="GO:0008270">
    <property type="term" value="F:zinc ion binding"/>
    <property type="evidence" value="ECO:0007669"/>
    <property type="project" value="UniProtKB-KW"/>
</dbReference>
<feature type="domain" description="C2H2-type" evidence="9">
    <location>
        <begin position="343"/>
        <end position="370"/>
    </location>
</feature>
<dbReference type="PROSITE" id="PS50157">
    <property type="entry name" value="ZINC_FINGER_C2H2_2"/>
    <property type="match status" value="8"/>
</dbReference>
<organism evidence="10 11">
    <name type="scientific">Patella caerulea</name>
    <name type="common">Rayed Mediterranean limpet</name>
    <dbReference type="NCBI Taxonomy" id="87958"/>
    <lineage>
        <taxon>Eukaryota</taxon>
        <taxon>Metazoa</taxon>
        <taxon>Spiralia</taxon>
        <taxon>Lophotrochozoa</taxon>
        <taxon>Mollusca</taxon>
        <taxon>Gastropoda</taxon>
        <taxon>Patellogastropoda</taxon>
        <taxon>Patelloidea</taxon>
        <taxon>Patellidae</taxon>
        <taxon>Patella</taxon>
    </lineage>
</organism>
<dbReference type="GO" id="GO:0005634">
    <property type="term" value="C:nucleus"/>
    <property type="evidence" value="ECO:0007669"/>
    <property type="project" value="UniProtKB-SubCell"/>
</dbReference>
<dbReference type="PROSITE" id="PS00028">
    <property type="entry name" value="ZINC_FINGER_C2H2_1"/>
    <property type="match status" value="7"/>
</dbReference>
<dbReference type="Proteomes" id="UP001347796">
    <property type="component" value="Unassembled WGS sequence"/>
</dbReference>